<keyword evidence="2" id="KW-1185">Reference proteome</keyword>
<dbReference type="EMBL" id="LT934123">
    <property type="protein sequence ID" value="VAI81478.1"/>
    <property type="molecule type" value="Genomic_DNA"/>
</dbReference>
<dbReference type="Gramene" id="TRITD7Av1G272800.1">
    <property type="protein sequence ID" value="TRITD7Av1G272800.1"/>
    <property type="gene ID" value="TRITD7Av1G272800"/>
</dbReference>
<name>A0A9R1BVH7_TRITD</name>
<dbReference type="AlphaFoldDB" id="A0A9R1BVH7"/>
<gene>
    <name evidence="1" type="ORF">TRITD_7Av1G272800</name>
</gene>
<organism evidence="1 2">
    <name type="scientific">Triticum turgidum subsp. durum</name>
    <name type="common">Durum wheat</name>
    <name type="synonym">Triticum durum</name>
    <dbReference type="NCBI Taxonomy" id="4567"/>
    <lineage>
        <taxon>Eukaryota</taxon>
        <taxon>Viridiplantae</taxon>
        <taxon>Streptophyta</taxon>
        <taxon>Embryophyta</taxon>
        <taxon>Tracheophyta</taxon>
        <taxon>Spermatophyta</taxon>
        <taxon>Magnoliopsida</taxon>
        <taxon>Liliopsida</taxon>
        <taxon>Poales</taxon>
        <taxon>Poaceae</taxon>
        <taxon>BOP clade</taxon>
        <taxon>Pooideae</taxon>
        <taxon>Triticodae</taxon>
        <taxon>Triticeae</taxon>
        <taxon>Triticinae</taxon>
        <taxon>Triticum</taxon>
    </lineage>
</organism>
<evidence type="ECO:0000313" key="1">
    <source>
        <dbReference type="EMBL" id="VAI81478.1"/>
    </source>
</evidence>
<reference evidence="1 2" key="1">
    <citation type="submission" date="2017-09" db="EMBL/GenBank/DDBJ databases">
        <authorList>
            <consortium name="International Durum Wheat Genome Sequencing Consortium (IDWGSC)"/>
            <person name="Milanesi L."/>
        </authorList>
    </citation>
    <scope>NUCLEOTIDE SEQUENCE [LARGE SCALE GENOMIC DNA]</scope>
    <source>
        <strain evidence="2">cv. Svevo</strain>
    </source>
</reference>
<evidence type="ECO:0000313" key="2">
    <source>
        <dbReference type="Proteomes" id="UP000324705"/>
    </source>
</evidence>
<protein>
    <submittedName>
        <fullName evidence="1">Uncharacterized protein</fullName>
    </submittedName>
</protein>
<proteinExistence type="predicted"/>
<sequence>MDDVYSTLFNPLTGIESPLGINHNHGTGNAHNGMDPIPLPLCSLPCQCLPLYRRTSPRGMLNGGTATGIWMFHRKLVHPINLHVVVKIGSDEVASSSALQRRA</sequence>
<accession>A0A9R1BVH7</accession>
<dbReference type="Proteomes" id="UP000324705">
    <property type="component" value="Chromosome 7A"/>
</dbReference>